<proteinExistence type="predicted"/>
<keyword evidence="2" id="KW-0808">Transferase</keyword>
<sequence length="225" mass="25495">MTRCIDLGTGSGIWLMEMASEHADCEFVGVDIVLPPTLDLKPANCEFAVANILEGLPYPDNSFDFVHHRFMNLAIPEQMWPVYVHECARVCAPNGWIEMVETTGTLSNVGVHGERFNTWHHQLMHPCGVDLFAVDEVAARMQAAKLSDLRTEQYMIPVGEWAGEMGRRGWSCLRANVEAVRYLLAQEVGLSGDDVEVFLKRLNEEVNRLKSYWTVRVYCARKLVH</sequence>
<evidence type="ECO:0000259" key="1">
    <source>
        <dbReference type="Pfam" id="PF13649"/>
    </source>
</evidence>
<dbReference type="InterPro" id="IPR029063">
    <property type="entry name" value="SAM-dependent_MTases_sf"/>
</dbReference>
<accession>A0A4P9Z7R0</accession>
<dbReference type="Proteomes" id="UP000278143">
    <property type="component" value="Unassembled WGS sequence"/>
</dbReference>
<dbReference type="CDD" id="cd02440">
    <property type="entry name" value="AdoMet_MTases"/>
    <property type="match status" value="1"/>
</dbReference>
<name>A0A4P9Z7R0_9FUNG</name>
<gene>
    <name evidence="2" type="ORF">SYNPS1DRAFT_12192</name>
</gene>
<dbReference type="EMBL" id="KZ989156">
    <property type="protein sequence ID" value="RKP27760.1"/>
    <property type="molecule type" value="Genomic_DNA"/>
</dbReference>
<evidence type="ECO:0000313" key="3">
    <source>
        <dbReference type="Proteomes" id="UP000278143"/>
    </source>
</evidence>
<keyword evidence="3" id="KW-1185">Reference proteome</keyword>
<dbReference type="GO" id="GO:0032259">
    <property type="term" value="P:methylation"/>
    <property type="evidence" value="ECO:0007669"/>
    <property type="project" value="UniProtKB-KW"/>
</dbReference>
<dbReference type="Pfam" id="PF13649">
    <property type="entry name" value="Methyltransf_25"/>
    <property type="match status" value="1"/>
</dbReference>
<reference evidence="3" key="1">
    <citation type="journal article" date="2018" name="Nat. Microbiol.">
        <title>Leveraging single-cell genomics to expand the fungal tree of life.</title>
        <authorList>
            <person name="Ahrendt S.R."/>
            <person name="Quandt C.A."/>
            <person name="Ciobanu D."/>
            <person name="Clum A."/>
            <person name="Salamov A."/>
            <person name="Andreopoulos B."/>
            <person name="Cheng J.F."/>
            <person name="Woyke T."/>
            <person name="Pelin A."/>
            <person name="Henrissat B."/>
            <person name="Reynolds N.K."/>
            <person name="Benny G.L."/>
            <person name="Smith M.E."/>
            <person name="James T.Y."/>
            <person name="Grigoriev I.V."/>
        </authorList>
    </citation>
    <scope>NUCLEOTIDE SEQUENCE [LARGE SCALE GENOMIC DNA]</scope>
    <source>
        <strain evidence="3">Benny S71-1</strain>
    </source>
</reference>
<organism evidence="2 3">
    <name type="scientific">Syncephalis pseudoplumigaleata</name>
    <dbReference type="NCBI Taxonomy" id="1712513"/>
    <lineage>
        <taxon>Eukaryota</taxon>
        <taxon>Fungi</taxon>
        <taxon>Fungi incertae sedis</taxon>
        <taxon>Zoopagomycota</taxon>
        <taxon>Zoopagomycotina</taxon>
        <taxon>Zoopagomycetes</taxon>
        <taxon>Zoopagales</taxon>
        <taxon>Piptocephalidaceae</taxon>
        <taxon>Syncephalis</taxon>
    </lineage>
</organism>
<evidence type="ECO:0000313" key="2">
    <source>
        <dbReference type="EMBL" id="RKP27760.1"/>
    </source>
</evidence>
<feature type="domain" description="Methyltransferase" evidence="1">
    <location>
        <begin position="5"/>
        <end position="95"/>
    </location>
</feature>
<protein>
    <submittedName>
        <fullName evidence="2">S-adenosyl-L-methionine-dependent methyltransferase</fullName>
    </submittedName>
</protein>
<dbReference type="SUPFAM" id="SSF53335">
    <property type="entry name" value="S-adenosyl-L-methionine-dependent methyltransferases"/>
    <property type="match status" value="1"/>
</dbReference>
<dbReference type="InterPro" id="IPR041698">
    <property type="entry name" value="Methyltransf_25"/>
</dbReference>
<keyword evidence="2" id="KW-0489">Methyltransferase</keyword>
<dbReference type="PANTHER" id="PTHR43591">
    <property type="entry name" value="METHYLTRANSFERASE"/>
    <property type="match status" value="1"/>
</dbReference>
<dbReference type="Gene3D" id="3.40.50.150">
    <property type="entry name" value="Vaccinia Virus protein VP39"/>
    <property type="match status" value="1"/>
</dbReference>
<dbReference type="GO" id="GO:0008168">
    <property type="term" value="F:methyltransferase activity"/>
    <property type="evidence" value="ECO:0007669"/>
    <property type="project" value="UniProtKB-KW"/>
</dbReference>
<dbReference type="OrthoDB" id="2013972at2759"/>
<dbReference type="AlphaFoldDB" id="A0A4P9Z7R0"/>